<comment type="similarity">
    <text evidence="2">Belongs to the nucleobase:cation symporter-2 (NCS2) (TC 2.A.40) family.</text>
</comment>
<evidence type="ECO:0000256" key="4">
    <source>
        <dbReference type="ARBA" id="ARBA00022475"/>
    </source>
</evidence>
<dbReference type="RefSeq" id="WP_027914393.1">
    <property type="nucleotide sequence ID" value="NZ_BQHM01000010.1"/>
</dbReference>
<organism evidence="8 9">
    <name type="scientific">Pseudomonas fulva</name>
    <dbReference type="NCBI Taxonomy" id="47880"/>
    <lineage>
        <taxon>Bacteria</taxon>
        <taxon>Pseudomonadati</taxon>
        <taxon>Pseudomonadota</taxon>
        <taxon>Gammaproteobacteria</taxon>
        <taxon>Pseudomonadales</taxon>
        <taxon>Pseudomonadaceae</taxon>
        <taxon>Pseudomonas</taxon>
    </lineage>
</organism>
<evidence type="ECO:0000256" key="2">
    <source>
        <dbReference type="ARBA" id="ARBA00008821"/>
    </source>
</evidence>
<dbReference type="AlphaFoldDB" id="A0A2V4IRY7"/>
<evidence type="ECO:0000313" key="8">
    <source>
        <dbReference type="EMBL" id="QPH49930.1"/>
    </source>
</evidence>
<dbReference type="NCBIfam" id="TIGR00801">
    <property type="entry name" value="ncs2"/>
    <property type="match status" value="1"/>
</dbReference>
<evidence type="ECO:0000256" key="1">
    <source>
        <dbReference type="ARBA" id="ARBA00004651"/>
    </source>
</evidence>
<dbReference type="Proteomes" id="UP000594430">
    <property type="component" value="Chromosome"/>
</dbReference>
<comment type="subcellular location">
    <subcellularLocation>
        <location evidence="1">Cell membrane</location>
        <topology evidence="1">Multi-pass membrane protein</topology>
    </subcellularLocation>
</comment>
<dbReference type="InterPro" id="IPR006042">
    <property type="entry name" value="Xan_ur_permease"/>
</dbReference>
<proteinExistence type="inferred from homology"/>
<dbReference type="GO" id="GO:0005886">
    <property type="term" value="C:plasma membrane"/>
    <property type="evidence" value="ECO:0007669"/>
    <property type="project" value="UniProtKB-SubCell"/>
</dbReference>
<keyword evidence="7" id="KW-0472">Membrane</keyword>
<dbReference type="EMBL" id="CP064946">
    <property type="protein sequence ID" value="QPH49930.1"/>
    <property type="molecule type" value="Genomic_DNA"/>
</dbReference>
<gene>
    <name evidence="8" type="ORF">IZU98_04150</name>
</gene>
<dbReference type="Pfam" id="PF00860">
    <property type="entry name" value="Xan_ur_permease"/>
    <property type="match status" value="1"/>
</dbReference>
<sequence>MTTSTSTSPAQRPEDENLGLGANLAYGLQHVLTMYGGIVAVPLILGQAAGLNGAEIGMLIAASLFAGGLATLLQTLGLPFFGCQLPLVQGVSFAGVATMGAILSSESGGGLPGVLGAVMAASLIGLLITPVFSRITKFFPPLVTGIVITTIGLTLMPVAARWVMGGNSASPDFGSMANIGLAALTFAIVLLLSKLGSATISRLSILLAMVVGTLIAWALGMTDFSKVTEGPVFAFPTPFHFGMPEFHIAAILSMCIVIMVTLVETSADILAVGEIIGTKVDSKRLGNGLRADMASSILAPVFGSFTQSAFAQNVGLVAVTGVRSRYVVATGGLILVVLGLLPIMGRIIAAVPTPVLGGAGIVLFGTVAASGIRTLSKVSYQNNVNLIIVAASLGFGMIPIAAPAFYHQFPTWFETIFHSGISSAAIMAILLNLIFNHFTAGNSDQQSVFAAGYERTIRYSDISALRDGDYFKDGRLFDAEGHEVPMRGQDEHGSEPVKRAAVAEH</sequence>
<dbReference type="NCBIfam" id="NF037981">
    <property type="entry name" value="NCS2_1"/>
    <property type="match status" value="1"/>
</dbReference>
<dbReference type="PANTHER" id="PTHR42810">
    <property type="entry name" value="PURINE PERMEASE C1399.01C-RELATED"/>
    <property type="match status" value="1"/>
</dbReference>
<protein>
    <submittedName>
        <fullName evidence="8">Purine permease</fullName>
    </submittedName>
</protein>
<evidence type="ECO:0000313" key="9">
    <source>
        <dbReference type="Proteomes" id="UP000594430"/>
    </source>
</evidence>
<keyword evidence="6" id="KW-1133">Transmembrane helix</keyword>
<reference evidence="8 9" key="1">
    <citation type="submission" date="2020-11" db="EMBL/GenBank/DDBJ databases">
        <title>Pseudomonas fulva producing VIM-24.</title>
        <authorList>
            <person name="Liu S."/>
        </authorList>
    </citation>
    <scope>NUCLEOTIDE SEQUENCE [LARGE SCALE GENOMIC DNA]</scope>
    <source>
        <strain evidence="8 9">ZDHY414</strain>
    </source>
</reference>
<keyword evidence="3" id="KW-0813">Transport</keyword>
<dbReference type="PANTHER" id="PTHR42810:SF4">
    <property type="entry name" value="URIC ACID TRANSPORTER UACT"/>
    <property type="match status" value="1"/>
</dbReference>
<evidence type="ECO:0000256" key="5">
    <source>
        <dbReference type="ARBA" id="ARBA00022692"/>
    </source>
</evidence>
<name>A0A2V4IRY7_9PSED</name>
<keyword evidence="5" id="KW-0812">Transmembrane</keyword>
<dbReference type="NCBIfam" id="TIGR03173">
    <property type="entry name" value="pbuX"/>
    <property type="match status" value="1"/>
</dbReference>
<evidence type="ECO:0000256" key="7">
    <source>
        <dbReference type="ARBA" id="ARBA00023136"/>
    </source>
</evidence>
<evidence type="ECO:0000256" key="6">
    <source>
        <dbReference type="ARBA" id="ARBA00022989"/>
    </source>
</evidence>
<dbReference type="InterPro" id="IPR006043">
    <property type="entry name" value="NCS2"/>
</dbReference>
<dbReference type="GeneID" id="93440777"/>
<dbReference type="InterPro" id="IPR017588">
    <property type="entry name" value="UacT-like"/>
</dbReference>
<dbReference type="PROSITE" id="PS01116">
    <property type="entry name" value="XANTH_URACIL_PERMASE"/>
    <property type="match status" value="1"/>
</dbReference>
<keyword evidence="4" id="KW-1003">Cell membrane</keyword>
<dbReference type="GO" id="GO:0042907">
    <property type="term" value="F:xanthine transmembrane transporter activity"/>
    <property type="evidence" value="ECO:0007669"/>
    <property type="project" value="TreeGrafter"/>
</dbReference>
<evidence type="ECO:0000256" key="3">
    <source>
        <dbReference type="ARBA" id="ARBA00022448"/>
    </source>
</evidence>
<accession>A0A2V4IRY7</accession>